<feature type="compositionally biased region" description="Acidic residues" evidence="1">
    <location>
        <begin position="45"/>
        <end position="54"/>
    </location>
</feature>
<evidence type="ECO:0000313" key="2">
    <source>
        <dbReference type="EMBL" id="GAG49114.1"/>
    </source>
</evidence>
<dbReference type="EMBL" id="BARS01054478">
    <property type="protein sequence ID" value="GAG49114.1"/>
    <property type="molecule type" value="Genomic_DNA"/>
</dbReference>
<gene>
    <name evidence="2" type="ORF">S01H1_80639</name>
</gene>
<sequence length="124" mass="13182">IITGELSGPPNYRKRAIINALGSIADIAEKYKKGDYDAQIDDYATEAVAQDDEPGVPKRRGDGEGVRAERGRGGCPPDEQEETGKGSGTRGGRAAEEEDMYDTKSDESDESDAELVGAGSEKES</sequence>
<proteinExistence type="predicted"/>
<dbReference type="AlphaFoldDB" id="X0Y040"/>
<name>X0Y040_9ZZZZ</name>
<feature type="non-terminal residue" evidence="2">
    <location>
        <position position="1"/>
    </location>
</feature>
<accession>X0Y040</accession>
<feature type="region of interest" description="Disordered" evidence="1">
    <location>
        <begin position="45"/>
        <end position="124"/>
    </location>
</feature>
<organism evidence="2">
    <name type="scientific">marine sediment metagenome</name>
    <dbReference type="NCBI Taxonomy" id="412755"/>
    <lineage>
        <taxon>unclassified sequences</taxon>
        <taxon>metagenomes</taxon>
        <taxon>ecological metagenomes</taxon>
    </lineage>
</organism>
<comment type="caution">
    <text evidence="2">The sequence shown here is derived from an EMBL/GenBank/DDBJ whole genome shotgun (WGS) entry which is preliminary data.</text>
</comment>
<reference evidence="2" key="1">
    <citation type="journal article" date="2014" name="Front. Microbiol.">
        <title>High frequency of phylogenetically diverse reductive dehalogenase-homologous genes in deep subseafloor sedimentary metagenomes.</title>
        <authorList>
            <person name="Kawai M."/>
            <person name="Futagami T."/>
            <person name="Toyoda A."/>
            <person name="Takaki Y."/>
            <person name="Nishi S."/>
            <person name="Hori S."/>
            <person name="Arai W."/>
            <person name="Tsubouchi T."/>
            <person name="Morono Y."/>
            <person name="Uchiyama I."/>
            <person name="Ito T."/>
            <person name="Fujiyama A."/>
            <person name="Inagaki F."/>
            <person name="Takami H."/>
        </authorList>
    </citation>
    <scope>NUCLEOTIDE SEQUENCE</scope>
    <source>
        <strain evidence="2">Expedition CK06-06</strain>
    </source>
</reference>
<evidence type="ECO:0000256" key="1">
    <source>
        <dbReference type="SAM" id="MobiDB-lite"/>
    </source>
</evidence>
<feature type="compositionally biased region" description="Basic and acidic residues" evidence="1">
    <location>
        <begin position="55"/>
        <end position="72"/>
    </location>
</feature>
<protein>
    <submittedName>
        <fullName evidence="2">Uncharacterized protein</fullName>
    </submittedName>
</protein>